<dbReference type="InterPro" id="IPR037516">
    <property type="entry name" value="Tripartite_DENN"/>
</dbReference>
<dbReference type="Pfam" id="PF10243">
    <property type="entry name" value="MIP-T3"/>
    <property type="match status" value="1"/>
</dbReference>
<dbReference type="Gene3D" id="1.10.418.50">
    <property type="entry name" value="Microtubule-binding protein MIP-T3"/>
    <property type="match status" value="1"/>
</dbReference>
<dbReference type="InterPro" id="IPR041476">
    <property type="entry name" value="TRAF3IP1_C"/>
</dbReference>
<evidence type="ECO:0000256" key="1">
    <source>
        <dbReference type="ARBA" id="ARBA00022658"/>
    </source>
</evidence>
<dbReference type="Proteomes" id="UP000035681">
    <property type="component" value="Unplaced"/>
</dbReference>
<evidence type="ECO:0000259" key="4">
    <source>
        <dbReference type="PROSITE" id="PS51498"/>
    </source>
</evidence>
<dbReference type="GO" id="GO:0031410">
    <property type="term" value="C:cytoplasmic vesicle"/>
    <property type="evidence" value="ECO:0007669"/>
    <property type="project" value="TreeGrafter"/>
</dbReference>
<dbReference type="PANTHER" id="PTHR12296:SF30">
    <property type="entry name" value="DENN DOMAIN-CONTAINING PROTEIN CRAG"/>
    <property type="match status" value="1"/>
</dbReference>
<name>A0AAF5DJ16_STRER</name>
<dbReference type="Gene3D" id="3.40.50.11500">
    <property type="match status" value="1"/>
</dbReference>
<dbReference type="SMART" id="SM00800">
    <property type="entry name" value="uDENN"/>
    <property type="match status" value="1"/>
</dbReference>
<reference evidence="6" key="1">
    <citation type="submission" date="2024-02" db="UniProtKB">
        <authorList>
            <consortium name="WormBaseParasite"/>
        </authorList>
    </citation>
    <scope>IDENTIFICATION</scope>
</reference>
<evidence type="ECO:0000313" key="5">
    <source>
        <dbReference type="Proteomes" id="UP000035681"/>
    </source>
</evidence>
<dbReference type="GO" id="GO:0005085">
    <property type="term" value="F:guanyl-nucleotide exchange factor activity"/>
    <property type="evidence" value="ECO:0007669"/>
    <property type="project" value="UniProtKB-KW"/>
</dbReference>
<keyword evidence="1" id="KW-0344">Guanine-nucleotide releasing factor</keyword>
<protein>
    <submittedName>
        <fullName evidence="6">TRAF3-interacting protein 1 N-terminal domain-containing protein</fullName>
    </submittedName>
</protein>
<dbReference type="GO" id="GO:0032483">
    <property type="term" value="P:regulation of Rab protein signal transduction"/>
    <property type="evidence" value="ECO:0007669"/>
    <property type="project" value="TreeGrafter"/>
</dbReference>
<dbReference type="PANTHER" id="PTHR12296">
    <property type="entry name" value="DENN DOMAIN-CONTAINING PROTEIN 4"/>
    <property type="match status" value="1"/>
</dbReference>
<feature type="domain" description="MABP" evidence="4">
    <location>
        <begin position="62"/>
        <end position="221"/>
    </location>
</feature>
<feature type="compositionally biased region" description="Basic and acidic residues" evidence="2">
    <location>
        <begin position="1743"/>
        <end position="1759"/>
    </location>
</feature>
<dbReference type="Pfam" id="PF02141">
    <property type="entry name" value="DENN"/>
    <property type="match status" value="1"/>
</dbReference>
<dbReference type="InterPro" id="IPR005112">
    <property type="entry name" value="dDENN_dom"/>
</dbReference>
<feature type="compositionally biased region" description="Basic and acidic residues" evidence="2">
    <location>
        <begin position="1699"/>
        <end position="1725"/>
    </location>
</feature>
<dbReference type="PROSITE" id="PS51498">
    <property type="entry name" value="MABP"/>
    <property type="match status" value="1"/>
</dbReference>
<sequence length="2093" mass="242868">NILTIQMNEASSGLLENGKKNEDIKEYENLKKHETLYESFCIVGQNECTIDVEVVSKNETSKEPIIDIELVFPRLKESVKDDYEIISSTPGGTVADLLHSSIKHTECFVTVRRGYSKMPIVDIGILDESNGEQLMADSVAITQTRYGNSANISGNKNKQVYLTFRRLKTISEISTNEVVTDICVINASNNEKCPASFYKIDKVFNKSLTASNMYICYKKSRRARRSISYSPKILDSFSNNCYKTISPDVANFCMPNGVEMVCWPINKPYPEDQVSSFVLTDDKAKKTYATCLTFYELHNIKLTDEQKQKLNVEELSISPTKENMNNINDVSQNNEIDKKTNENEFNSAKKKLINNGLTLYTPLETGDNESTKISLDVIKEDLIILKNKTIVFISKFPFTEGFNTILDMLRRYNSLKNEINIPVERILSYLMYEVVYPAPKVPQFCLRLFNEKILFYLHDIPEMPLSGARFIDCLNQLGVENMITIFLCILQERTVIFHSMRHNTLSPICETFVSLIFPLFWQCPYVPLCISEASIICESPVPVIAGIDSKYFDVEGDHTSDAIFFGIDTQSSSLSNDEVKRLFNSVPSNSLKTLRNDLESIHRFDSFSQVRAYSSLVSKDIHYESFKIIEKANLKVRRYFLKFMSGLLKGYDECILPLKKAPYLDNLKDIQNVFDFEKFIRLKDRQSLSFFKTFVNTQMFRHFIQERIFHSEKNEFYFFFDDIYRKYDTPTTIINYDNDDIYNNMKTIEANIQCSSVVMKKFEKFKQFPNQLNKELYDLEFVNTAIGIKASCSMLTRDPQLRNLNVLRSVYELKCEKEKIRLHLNESTFIWPRIMLFEINAIWFSLLPNFLQKINNKLLGLNLGINYLFNLLDTKVIILDQQPFRVIIHLCGFYGKPYWSYRILQLMQCYGIMPDCITLPIYHKAITAKGWPSENEIKAYRKFKGIGWAIISINYMVKTHIKISPTNEIGNVAKEVNKQFKTLNIKEDSENEVENDEVCNETFNSHKYKITINNYLKSYDECKDLPMSFDLLEPNKHFMTWKKDEENKALKESEKFPELNNFVNNMKNQGLLLKIRKEIEEKNIIDEENEQDIYIDCLHKEHFDNDISIPADVSLIGDSKNFFKPDNNIENLKGKLNTSLSSLCISQEKDPLSDNEDRLTLNTDTSSKNIDILGSSNNLKIEPLGVDGLSEITSKTGSESNLEESRRQFLIEHLSEPFSEKKGNQHLIDSTKLTPSKSWFKTLSKSPLVSKILSPSLVNKQVDTTNLKHSLSTQSLSTIFFKPVQQVAKNLFGEMKTKWKTSNCNDIPSNDELPLGIEQETDHFTQKIYRISNGYVYGFRGIERFATLMNQYIESFPFLRKCNSHLKRIELSIASRCTKSECGNINYDEEIWTKFMECEEPSIYSCYHCGHPFIPLMTVKIFNNTIVKKNSYYQQNHLREKVEFGNNEDYYTSFPVRFLNPVYLRMILETQILNCDNYTIGPGFFYDHQMLYYNLLYYFKRTNMLSHLNLWCGTNVQVICTYDVPELHEDKNQPLYLMSKQIINEPVLTETLLKRPPFRFLFDIISETIRKTSFLSDKYTEDVLNFERFSEKSIKVSFLDELISIINDDGSLDELKGSKIVAGKDAHLTNLFLQKFAKAAKDFKKAKKKKKTKENGDEKKDGTKKKSNHSEKKLKTDKVENEKSKNKSKKEEENNGDNKSNDEKRLKKKEKEKEKEKDKEKDKEKKKSKNREKKEIINTPEEEISHDSSKKSSRKSTEKSHKKKEKTSSNTLESNVIEEVKSSNNNLSLKINNDDIKVEKKELINEKNKDYDKNVIHENHNAAIPLIRPGTAVARPPPPKLKKNQIIYEEGVDKNEGATSVTVPLITEDESKNEKVDDDIFVTEEVQIDKFNSNSVNVNKINEDQHGILVNKIVENTKNIEKESYTSTSKYQIYDDSEYAQLKEETDELRKTIQQLTQTIYPLAQIFDFIQEDFDEMLRELDSPWNCVHEQILSSLESGDFIKPMTQYIATIRANKTNHDMVSGDSFSMYRDFLFSTLDRYGTRVDIANFDFYYREAFEKIPPMIMNVLPAKDYAPSQLRMANRRIFIPLDLV</sequence>
<dbReference type="AlphaFoldDB" id="A0AAF5DJ16"/>
<dbReference type="SMART" id="SM00801">
    <property type="entry name" value="dDENN"/>
    <property type="match status" value="1"/>
</dbReference>
<feature type="compositionally biased region" description="Basic and acidic residues" evidence="2">
    <location>
        <begin position="1668"/>
        <end position="1693"/>
    </location>
</feature>
<dbReference type="Pfam" id="PF17749">
    <property type="entry name" value="MIP-T3_C"/>
    <property type="match status" value="1"/>
</dbReference>
<dbReference type="WBParaSite" id="TCONS_00013906.p1">
    <property type="protein sequence ID" value="TCONS_00013906.p1"/>
    <property type="gene ID" value="XLOC_008955"/>
</dbReference>
<dbReference type="InterPro" id="IPR043153">
    <property type="entry name" value="DENN_C"/>
</dbReference>
<evidence type="ECO:0000313" key="6">
    <source>
        <dbReference type="WBParaSite" id="TCONS_00013906.p1"/>
    </source>
</evidence>
<evidence type="ECO:0000259" key="3">
    <source>
        <dbReference type="PROSITE" id="PS50211"/>
    </source>
</evidence>
<dbReference type="InterPro" id="IPR023341">
    <property type="entry name" value="MABP"/>
</dbReference>
<dbReference type="Gene3D" id="2.100.10.50">
    <property type="match status" value="1"/>
</dbReference>
<evidence type="ECO:0000256" key="2">
    <source>
        <dbReference type="SAM" id="MobiDB-lite"/>
    </source>
</evidence>
<proteinExistence type="predicted"/>
<dbReference type="InterPro" id="IPR001194">
    <property type="entry name" value="cDENN_dom"/>
</dbReference>
<organism evidence="5 6">
    <name type="scientific">Strongyloides stercoralis</name>
    <name type="common">Threadworm</name>
    <dbReference type="NCBI Taxonomy" id="6248"/>
    <lineage>
        <taxon>Eukaryota</taxon>
        <taxon>Metazoa</taxon>
        <taxon>Ecdysozoa</taxon>
        <taxon>Nematoda</taxon>
        <taxon>Chromadorea</taxon>
        <taxon>Rhabditida</taxon>
        <taxon>Tylenchina</taxon>
        <taxon>Panagrolaimomorpha</taxon>
        <taxon>Strongyloidoidea</taxon>
        <taxon>Strongyloididae</taxon>
        <taxon>Strongyloides</taxon>
    </lineage>
</organism>
<accession>A0AAF5DJ16</accession>
<dbReference type="SMART" id="SM00799">
    <property type="entry name" value="DENN"/>
    <property type="match status" value="1"/>
</dbReference>
<dbReference type="InterPro" id="IPR042576">
    <property type="entry name" value="TRAF3IP1_N_sf"/>
</dbReference>
<dbReference type="Pfam" id="PF03456">
    <property type="entry name" value="uDENN"/>
    <property type="match status" value="1"/>
</dbReference>
<feature type="region of interest" description="Disordered" evidence="2">
    <location>
        <begin position="1644"/>
        <end position="1777"/>
    </location>
</feature>
<keyword evidence="5" id="KW-1185">Reference proteome</keyword>
<dbReference type="InterPro" id="IPR005113">
    <property type="entry name" value="uDENN_dom"/>
</dbReference>
<dbReference type="InterPro" id="IPR040468">
    <property type="entry name" value="TRAF3IP1_N"/>
</dbReference>
<dbReference type="InterPro" id="IPR051696">
    <property type="entry name" value="DENN_Domain_GEFs"/>
</dbReference>
<feature type="domain" description="UDENN" evidence="3">
    <location>
        <begin position="213"/>
        <end position="715"/>
    </location>
</feature>
<dbReference type="PROSITE" id="PS50211">
    <property type="entry name" value="DENN"/>
    <property type="match status" value="1"/>
</dbReference>